<accession>A0ABP9TPI9</accession>
<dbReference type="InterPro" id="IPR025241">
    <property type="entry name" value="DUF4190"/>
</dbReference>
<evidence type="ECO:0000259" key="3">
    <source>
        <dbReference type="Pfam" id="PF13828"/>
    </source>
</evidence>
<keyword evidence="2" id="KW-1133">Transmembrane helix</keyword>
<protein>
    <recommendedName>
        <fullName evidence="3">DUF4190 domain-containing protein</fullName>
    </recommendedName>
</protein>
<sequence>MANLEDGESTPGSKPSFSDPMDARWSQDPNAAPPRNPYSRMPLDSPPINGDPRGHQEGFAGQNRQWQGYPQQAHPAPGYPRQSYPNHGYPVQQAKPSNVLSIVSLVAGIVALLSGGMMLVPQLGAIVCGHLALKREPHGRGMAIFGLVLGYLMLAFQIVAYLFMFVFIGGIPGL</sequence>
<proteinExistence type="predicted"/>
<feature type="transmembrane region" description="Helical" evidence="2">
    <location>
        <begin position="141"/>
        <end position="168"/>
    </location>
</feature>
<comment type="caution">
    <text evidence="4">The sequence shown here is derived from an EMBL/GenBank/DDBJ whole genome shotgun (WGS) entry which is preliminary data.</text>
</comment>
<evidence type="ECO:0000313" key="4">
    <source>
        <dbReference type="EMBL" id="GAA5227607.1"/>
    </source>
</evidence>
<keyword evidence="2" id="KW-0472">Membrane</keyword>
<name>A0ABP9TPI9_9MICC</name>
<reference evidence="5" key="1">
    <citation type="journal article" date="2019" name="Int. J. Syst. Evol. Microbiol.">
        <title>The Global Catalogue of Microorganisms (GCM) 10K type strain sequencing project: providing services to taxonomists for standard genome sequencing and annotation.</title>
        <authorList>
            <consortium name="The Broad Institute Genomics Platform"/>
            <consortium name="The Broad Institute Genome Sequencing Center for Infectious Disease"/>
            <person name="Wu L."/>
            <person name="Ma J."/>
        </authorList>
    </citation>
    <scope>NUCLEOTIDE SEQUENCE [LARGE SCALE GENOMIC DNA]</scope>
    <source>
        <strain evidence="5">JCM 18952</strain>
    </source>
</reference>
<dbReference type="RefSeq" id="WP_210102247.1">
    <property type="nucleotide sequence ID" value="NZ_BAABLK010000031.1"/>
</dbReference>
<organism evidence="4 5">
    <name type="scientific">Paeniglutamicibacter antarcticus</name>
    <dbReference type="NCBI Taxonomy" id="494023"/>
    <lineage>
        <taxon>Bacteria</taxon>
        <taxon>Bacillati</taxon>
        <taxon>Actinomycetota</taxon>
        <taxon>Actinomycetes</taxon>
        <taxon>Micrococcales</taxon>
        <taxon>Micrococcaceae</taxon>
        <taxon>Paeniglutamicibacter</taxon>
    </lineage>
</organism>
<keyword evidence="5" id="KW-1185">Reference proteome</keyword>
<evidence type="ECO:0000256" key="2">
    <source>
        <dbReference type="SAM" id="Phobius"/>
    </source>
</evidence>
<gene>
    <name evidence="4" type="ORF">GCM10025778_21400</name>
</gene>
<dbReference type="Pfam" id="PF13828">
    <property type="entry name" value="DUF4190"/>
    <property type="match status" value="1"/>
</dbReference>
<feature type="domain" description="DUF4190" evidence="3">
    <location>
        <begin position="100"/>
        <end position="159"/>
    </location>
</feature>
<dbReference type="Proteomes" id="UP001501257">
    <property type="component" value="Unassembled WGS sequence"/>
</dbReference>
<feature type="region of interest" description="Disordered" evidence="1">
    <location>
        <begin position="1"/>
        <end position="60"/>
    </location>
</feature>
<dbReference type="EMBL" id="BAABLK010000031">
    <property type="protein sequence ID" value="GAA5227607.1"/>
    <property type="molecule type" value="Genomic_DNA"/>
</dbReference>
<evidence type="ECO:0000313" key="5">
    <source>
        <dbReference type="Proteomes" id="UP001501257"/>
    </source>
</evidence>
<keyword evidence="2" id="KW-0812">Transmembrane</keyword>
<feature type="transmembrane region" description="Helical" evidence="2">
    <location>
        <begin position="99"/>
        <end position="120"/>
    </location>
</feature>
<evidence type="ECO:0000256" key="1">
    <source>
        <dbReference type="SAM" id="MobiDB-lite"/>
    </source>
</evidence>